<evidence type="ECO:0000259" key="2">
    <source>
        <dbReference type="Pfam" id="PF18962"/>
    </source>
</evidence>
<keyword evidence="4" id="KW-1185">Reference proteome</keyword>
<evidence type="ECO:0000313" key="4">
    <source>
        <dbReference type="Proteomes" id="UP001211872"/>
    </source>
</evidence>
<dbReference type="EMBL" id="CP115396">
    <property type="protein sequence ID" value="WBO84449.1"/>
    <property type="molecule type" value="Genomic_DNA"/>
</dbReference>
<feature type="signal peptide" evidence="1">
    <location>
        <begin position="1"/>
        <end position="44"/>
    </location>
</feature>
<protein>
    <submittedName>
        <fullName evidence="3">T9SS type A sorting domain-containing protein</fullName>
    </submittedName>
</protein>
<dbReference type="RefSeq" id="WP_270126978.1">
    <property type="nucleotide sequence ID" value="NZ_CP115396.1"/>
</dbReference>
<dbReference type="InterPro" id="IPR006626">
    <property type="entry name" value="PbH1"/>
</dbReference>
<gene>
    <name evidence="3" type="ORF">O9Z63_19030</name>
</gene>
<dbReference type="SMART" id="SM00710">
    <property type="entry name" value="PbH1"/>
    <property type="match status" value="17"/>
</dbReference>
<name>A0ABY7PNX5_9BACT</name>
<dbReference type="NCBIfam" id="TIGR04183">
    <property type="entry name" value="Por_Secre_tail"/>
    <property type="match status" value="1"/>
</dbReference>
<dbReference type="InterPro" id="IPR011050">
    <property type="entry name" value="Pectin_lyase_fold/virulence"/>
</dbReference>
<evidence type="ECO:0000256" key="1">
    <source>
        <dbReference type="SAM" id="SignalP"/>
    </source>
</evidence>
<reference evidence="3 4" key="1">
    <citation type="journal article" date="2011" name="Int. J. Syst. Evol. Microbiol.">
        <title>Hymenobacter yonginensis sp. nov., isolated from a mesotrophic artificial lake.</title>
        <authorList>
            <person name="Joung Y."/>
            <person name="Cho S.H."/>
            <person name="Kim H."/>
            <person name="Kim S.B."/>
            <person name="Joh K."/>
        </authorList>
    </citation>
    <scope>NUCLEOTIDE SEQUENCE [LARGE SCALE GENOMIC DNA]</scope>
    <source>
        <strain evidence="3 4">KCTC 22745</strain>
    </source>
</reference>
<dbReference type="Gene3D" id="2.160.20.10">
    <property type="entry name" value="Single-stranded right-handed beta-helix, Pectin lyase-like"/>
    <property type="match status" value="2"/>
</dbReference>
<evidence type="ECO:0000313" key="3">
    <source>
        <dbReference type="EMBL" id="WBO84449.1"/>
    </source>
</evidence>
<accession>A0ABY7PNX5</accession>
<proteinExistence type="predicted"/>
<organism evidence="3 4">
    <name type="scientific">Hymenobacter yonginensis</name>
    <dbReference type="NCBI Taxonomy" id="748197"/>
    <lineage>
        <taxon>Bacteria</taxon>
        <taxon>Pseudomonadati</taxon>
        <taxon>Bacteroidota</taxon>
        <taxon>Cytophagia</taxon>
        <taxon>Cytophagales</taxon>
        <taxon>Hymenobacteraceae</taxon>
        <taxon>Hymenobacter</taxon>
    </lineage>
</organism>
<dbReference type="Proteomes" id="UP001211872">
    <property type="component" value="Chromosome"/>
</dbReference>
<dbReference type="Pfam" id="PF18962">
    <property type="entry name" value="Por_Secre_tail"/>
    <property type="match status" value="1"/>
</dbReference>
<sequence>MLTSLLTAATDGTHPAPGLQTGRWQRRLPLLALLGLLGATAAQAQTVRTLPGDYATLAAAITDLNTNGVPAGGVTINIAAGYTETAANLTLTASGTAANPIVFQKAGTGANPLITAGAGASTTTDGIIRLSGADYVTFDGLDVAESATNTTTTTQMEFGYGLFRASATDGCQNNIIRNCVVTLNKTNAATIGIAGLASGTASATAIPATSPAGANSNNLVYGNVVSNALKGIDFSAGSATTPLANFDQNNQVGLTPAGAAAGNTVGNFGGSASGWGIGGNYQNGYKVANNLVNSTANYTSATASTPVAASTVTSTLRGIYGNAGAAASLDFLNNTVTLASGATTSQLSGIESGIGATGTTNTINITGNTVTGCTYTTATSGIFYGLYNSATAGTVNISGNTVSNNTVPGTGAFYLISGSGPTTLNILNNQLSGNTKGGSTASTSGTMFCISAGTAAVTASGNTISNNRIVSSGTSSSTLNGYYNFSSPPSETVTNNIITNLSVEGSTSSSTSAISGILTNPASTTTKLVSQNVIGNLSLAVGGTVYGIQSIAGNSVSISRNKIYGLSAAATAGTVYGLFLSTGSAITASNNLIGDLTAPTSSGMNAVSGVFINSGTNVNLYYNTLYLAAVSSSATFGTSGIYAASLVPVVDLRNNLVVNNSTPGSTGGATVALRYTAAPGSSLAGTTNNNIYYAGTPGAANLIYAEGTTTLANPQQTLAAYRAYVAAREQNSLTENPTFVSTTGTAAGFLHLSPSVPTQAESAAAPISGLTVDYDGETRGTLPDIGADEGTFVPLDMSVPVITLTPLSNTTSTANRTLSVTIVDASGIATGANAPRLFFRKGNSGAFQSVTASSVSGDVYTFTFDFALVGGVSGFDAIQYYVVAQDASTNANVSSNPAGGTFTTAPTSVYQFLIQGQLSGTYYVGTGTSPDPTRTYATLTAATQAYSNNLLAGPVTFLLLDTSYGPAETFPILISNNTTASATNTLTIKPVSGLSTSLTGSNATALIALVGADYVILDGNSGGTISGTDPRPSRNWTLSNTSTATTSNGIVLTVPNSGADNASNNTFRNLTVSGSGGATAQAGILMLSATTNTVGNANNVVQNNAVSGATFGIYSVGPSATVKNTGTIITQNDMTVTGTGAIGRYGITGLFEDGIQVTQNRVDGINSAASADVWGINLGFTGITNNVYAGNEVTNATIDRNYVGTVQQTNTYSAAGIALAAATSGTSVISNNMVAGVSSNGTAGDFGAGIFLGGGTGSTTRVAFNSVNMSGTQTGGNQPNFALAVGGTTPTVDIRNNVLAITQTTGTGKSVALGLAYSSTTGAYAGLTSSNNDFFVGSGAAFLVGQTGGLVPAGIARTTLADLNTETGQDNPATSKTADPQFVSATDLHSTSAALNNAGVPVAGITVDFDGQTRAANTPDIGADEFALLDLATAALTGPTAGAGCYSATEAVSVTIRNNAATALDFAVTPATITATVTGGATPQTLTATVNTGTLAPGASLVVPVGTADLSAAGTYSLTATVAVTGDENAANNTLATPLSIVSTPRTVAFSYPAGTICASSTAPVAATLASGAATGGTFSAPTGLTIDATTGAITPSSSTPGTYTVTYAVAASGACPAVSATQSVTITPAASAAFSYSAATFCQSGTNPVATVTGTSGGTFSAPTGLSLDAATGAINLTASTPGTYTVTYTAGTACPASATFSVTITAPATAGFSYAATSFCASQTTAAAATLATGATAGTFSSTTGLSINATTGAITPSTSTPGTYTVTNTVAASGGCAAATATFSVTITAAPVATFSYANAAYCAGATGTAAPTLSTGATAGTFSAPTGLTINATTGVITPGTSTAGTYVVTNTVAASGACAATTATFTVTINARPAQPTVSPVYNGATTTLTSSSATGNQWYLNGTLIPGATNPTYVVNTTAQFGQYTVVVTNAATGCASLPSAPLLVNSSVKPLAGAALSVYPNPTPDGNLTVELRGYTKATELRVYNAVGQQVLERTLSGQPGVQTATLDLRQLPAGVYILRARTEGGLDVRRITKE</sequence>
<feature type="chain" id="PRO_5046841025" evidence="1">
    <location>
        <begin position="45"/>
        <end position="2042"/>
    </location>
</feature>
<dbReference type="InterPro" id="IPR012334">
    <property type="entry name" value="Pectin_lyas_fold"/>
</dbReference>
<feature type="domain" description="Secretion system C-terminal sorting" evidence="2">
    <location>
        <begin position="1965"/>
        <end position="2033"/>
    </location>
</feature>
<dbReference type="SUPFAM" id="SSF51126">
    <property type="entry name" value="Pectin lyase-like"/>
    <property type="match status" value="1"/>
</dbReference>
<dbReference type="InterPro" id="IPR026444">
    <property type="entry name" value="Secre_tail"/>
</dbReference>
<keyword evidence="1" id="KW-0732">Signal</keyword>